<evidence type="ECO:0000313" key="1">
    <source>
        <dbReference type="EMBL" id="KAF5196762.1"/>
    </source>
</evidence>
<organism evidence="1 2">
    <name type="scientific">Thalictrum thalictroides</name>
    <name type="common">Rue-anemone</name>
    <name type="synonym">Anemone thalictroides</name>
    <dbReference type="NCBI Taxonomy" id="46969"/>
    <lineage>
        <taxon>Eukaryota</taxon>
        <taxon>Viridiplantae</taxon>
        <taxon>Streptophyta</taxon>
        <taxon>Embryophyta</taxon>
        <taxon>Tracheophyta</taxon>
        <taxon>Spermatophyta</taxon>
        <taxon>Magnoliopsida</taxon>
        <taxon>Ranunculales</taxon>
        <taxon>Ranunculaceae</taxon>
        <taxon>Thalictroideae</taxon>
        <taxon>Thalictrum</taxon>
    </lineage>
</organism>
<accession>A0A7J6WKY1</accession>
<proteinExistence type="predicted"/>
<evidence type="ECO:0000313" key="2">
    <source>
        <dbReference type="Proteomes" id="UP000554482"/>
    </source>
</evidence>
<dbReference type="Proteomes" id="UP000554482">
    <property type="component" value="Unassembled WGS sequence"/>
</dbReference>
<comment type="caution">
    <text evidence="1">The sequence shown here is derived from an EMBL/GenBank/DDBJ whole genome shotgun (WGS) entry which is preliminary data.</text>
</comment>
<gene>
    <name evidence="1" type="ORF">FRX31_013657</name>
</gene>
<keyword evidence="2" id="KW-1185">Reference proteome</keyword>
<sequence>MKWLLLTEVDGSAMKCLVLVQGFKHMEMCNPIFINGVFHFNPRSNISSSTLHLVLFNTADKKFYESEVLPLNRLCWKYYMKLKVVHLLWCPVGHKVMNFGDAILGFERLIQGEMAYVP</sequence>
<reference evidence="1 2" key="1">
    <citation type="submission" date="2020-06" db="EMBL/GenBank/DDBJ databases">
        <title>Transcriptomic and genomic resources for Thalictrum thalictroides and T. hernandezii: Facilitating candidate gene discovery in an emerging model plant lineage.</title>
        <authorList>
            <person name="Arias T."/>
            <person name="Riano-Pachon D.M."/>
            <person name="Di Stilio V.S."/>
        </authorList>
    </citation>
    <scope>NUCLEOTIDE SEQUENCE [LARGE SCALE GENOMIC DNA]</scope>
    <source>
        <strain evidence="2">cv. WT478/WT964</strain>
        <tissue evidence="1">Leaves</tissue>
    </source>
</reference>
<name>A0A7J6WKY1_THATH</name>
<protein>
    <submittedName>
        <fullName evidence="1">Uncharacterized protein</fullName>
    </submittedName>
</protein>
<dbReference type="AlphaFoldDB" id="A0A7J6WKY1"/>
<dbReference type="EMBL" id="JABWDY010015559">
    <property type="protein sequence ID" value="KAF5196762.1"/>
    <property type="molecule type" value="Genomic_DNA"/>
</dbReference>